<evidence type="ECO:0000313" key="1">
    <source>
        <dbReference type="EMBL" id="KAK1671619.1"/>
    </source>
</evidence>
<dbReference type="EMBL" id="JAHMHR010000045">
    <property type="protein sequence ID" value="KAK1671619.1"/>
    <property type="molecule type" value="Genomic_DNA"/>
</dbReference>
<proteinExistence type="predicted"/>
<accession>A0AAJ0ETV3</accession>
<name>A0AAJ0ETV3_9PEZI</name>
<dbReference type="GeneID" id="85462945"/>
<evidence type="ECO:0000313" key="2">
    <source>
        <dbReference type="Proteomes" id="UP001224890"/>
    </source>
</evidence>
<dbReference type="RefSeq" id="XP_060425622.1">
    <property type="nucleotide sequence ID" value="XM_060578419.1"/>
</dbReference>
<comment type="caution">
    <text evidence="1">The sequence shown here is derived from an EMBL/GenBank/DDBJ whole genome shotgun (WGS) entry which is preliminary data.</text>
</comment>
<protein>
    <recommendedName>
        <fullName evidence="3">F-box domain-containing protein</fullName>
    </recommendedName>
</protein>
<dbReference type="Proteomes" id="UP001224890">
    <property type="component" value="Unassembled WGS sequence"/>
</dbReference>
<reference evidence="1" key="1">
    <citation type="submission" date="2021-06" db="EMBL/GenBank/DDBJ databases">
        <title>Comparative genomics, transcriptomics and evolutionary studies reveal genomic signatures of adaptation to plant cell wall in hemibiotrophic fungi.</title>
        <authorList>
            <consortium name="DOE Joint Genome Institute"/>
            <person name="Baroncelli R."/>
            <person name="Diaz J.F."/>
            <person name="Benocci T."/>
            <person name="Peng M."/>
            <person name="Battaglia E."/>
            <person name="Haridas S."/>
            <person name="Andreopoulos W."/>
            <person name="Labutti K."/>
            <person name="Pangilinan J."/>
            <person name="Floch G.L."/>
            <person name="Makela M.R."/>
            <person name="Henrissat B."/>
            <person name="Grigoriev I.V."/>
            <person name="Crouch J.A."/>
            <person name="De Vries R.P."/>
            <person name="Sukno S.A."/>
            <person name="Thon M.R."/>
        </authorList>
    </citation>
    <scope>NUCLEOTIDE SEQUENCE</scope>
    <source>
        <strain evidence="1">CBS 193.32</strain>
    </source>
</reference>
<organism evidence="1 2">
    <name type="scientific">Colletotrichum godetiae</name>
    <dbReference type="NCBI Taxonomy" id="1209918"/>
    <lineage>
        <taxon>Eukaryota</taxon>
        <taxon>Fungi</taxon>
        <taxon>Dikarya</taxon>
        <taxon>Ascomycota</taxon>
        <taxon>Pezizomycotina</taxon>
        <taxon>Sordariomycetes</taxon>
        <taxon>Hypocreomycetidae</taxon>
        <taxon>Glomerellales</taxon>
        <taxon>Glomerellaceae</taxon>
        <taxon>Colletotrichum</taxon>
        <taxon>Colletotrichum acutatum species complex</taxon>
    </lineage>
</organism>
<gene>
    <name evidence="1" type="ORF">BDP55DRAFT_718785</name>
</gene>
<evidence type="ECO:0008006" key="3">
    <source>
        <dbReference type="Google" id="ProtNLM"/>
    </source>
</evidence>
<sequence>MASMSSLPPEMLGEIAACFQNDTSIGENKDRIADQNTLAILSRASKSFQSVAQPLLHRKIYLAVWDPVGVSILSLIKVLHHREDLRSRVGQVHIHFERAFSCRLKRTMDDIRNLGPFARTIGRPNLGTALEECKNSSRLYDTVLSSLLFHQLQGVSQVMITGLDGPDLKYGYEEFDQIDNAWSVLPALLISPSETPEALLQNLIFLRLGAHIGTTMDLSHFHLLACLALNLENFEGFRFESLPAEAFNAFKKLKHLTLWEAPLVDDVSSNQQGNFEIPPGLHSFDYFVRSSWFSDELNISPIKVRRALVRHSDTLFTFTFGSTWKVE</sequence>
<dbReference type="AlphaFoldDB" id="A0AAJ0ETV3"/>
<keyword evidence="2" id="KW-1185">Reference proteome</keyword>